<feature type="domain" description="P/Homo B" evidence="5">
    <location>
        <begin position="583"/>
        <end position="714"/>
    </location>
</feature>
<keyword evidence="1 4" id="KW-0645">Protease</keyword>
<feature type="active site" description="Charge relay system" evidence="4">
    <location>
        <position position="478"/>
    </location>
</feature>
<feature type="active site" description="Charge relay system" evidence="4">
    <location>
        <position position="267"/>
    </location>
</feature>
<feature type="active site" description="Charge relay system" evidence="4">
    <location>
        <position position="220"/>
    </location>
</feature>
<keyword evidence="3 4" id="KW-0720">Serine protease</keyword>
<protein>
    <submittedName>
        <fullName evidence="6">Proprotein convertase P-domain-containing protein</fullName>
    </submittedName>
</protein>
<name>A0ABR9AJG6_9BACT</name>
<evidence type="ECO:0000256" key="2">
    <source>
        <dbReference type="ARBA" id="ARBA00022801"/>
    </source>
</evidence>
<organism evidence="6 7">
    <name type="scientific">Echinicola arenosa</name>
    <dbReference type="NCBI Taxonomy" id="2774144"/>
    <lineage>
        <taxon>Bacteria</taxon>
        <taxon>Pseudomonadati</taxon>
        <taxon>Bacteroidota</taxon>
        <taxon>Cytophagia</taxon>
        <taxon>Cytophagales</taxon>
        <taxon>Cyclobacteriaceae</taxon>
        <taxon>Echinicola</taxon>
    </lineage>
</organism>
<feature type="domain" description="P/Homo B" evidence="5">
    <location>
        <begin position="719"/>
        <end position="838"/>
    </location>
</feature>
<dbReference type="InterPro" id="IPR022398">
    <property type="entry name" value="Peptidase_S8_His-AS"/>
</dbReference>
<dbReference type="EMBL" id="JACYTQ010000003">
    <property type="protein sequence ID" value="MBD8488967.1"/>
    <property type="molecule type" value="Genomic_DNA"/>
</dbReference>
<dbReference type="PROSITE" id="PS51829">
    <property type="entry name" value="P_HOMO_B"/>
    <property type="match status" value="2"/>
</dbReference>
<dbReference type="InterPro" id="IPR008979">
    <property type="entry name" value="Galactose-bd-like_sf"/>
</dbReference>
<comment type="caution">
    <text evidence="6">The sequence shown here is derived from an EMBL/GenBank/DDBJ whole genome shotgun (WGS) entry which is preliminary data.</text>
</comment>
<dbReference type="Gene3D" id="2.60.120.260">
    <property type="entry name" value="Galactose-binding domain-like"/>
    <property type="match status" value="2"/>
</dbReference>
<dbReference type="PROSITE" id="PS00138">
    <property type="entry name" value="SUBTILASE_SER"/>
    <property type="match status" value="1"/>
</dbReference>
<dbReference type="InterPro" id="IPR002884">
    <property type="entry name" value="P_dom"/>
</dbReference>
<dbReference type="Gene3D" id="3.40.50.200">
    <property type="entry name" value="Peptidase S8/S53 domain"/>
    <property type="match status" value="1"/>
</dbReference>
<accession>A0ABR9AJG6</accession>
<reference evidence="6 7" key="1">
    <citation type="submission" date="2020-09" db="EMBL/GenBank/DDBJ databases">
        <title>Echinicola sp. CAU 1574 isolated from sand of Sido Beach.</title>
        <authorList>
            <person name="Kim W."/>
        </authorList>
    </citation>
    <scope>NUCLEOTIDE SEQUENCE [LARGE SCALE GENOMIC DNA]</scope>
    <source>
        <strain evidence="6 7">CAU 1574</strain>
    </source>
</reference>
<dbReference type="PROSITE" id="PS00137">
    <property type="entry name" value="SUBTILASE_HIS"/>
    <property type="match status" value="1"/>
</dbReference>
<evidence type="ECO:0000313" key="7">
    <source>
        <dbReference type="Proteomes" id="UP000647133"/>
    </source>
</evidence>
<proteinExistence type="inferred from homology"/>
<dbReference type="InterPro" id="IPR015500">
    <property type="entry name" value="Peptidase_S8_subtilisin-rel"/>
</dbReference>
<dbReference type="Proteomes" id="UP000647133">
    <property type="component" value="Unassembled WGS sequence"/>
</dbReference>
<dbReference type="Pfam" id="PF00082">
    <property type="entry name" value="Peptidase_S8"/>
    <property type="match status" value="1"/>
</dbReference>
<dbReference type="SUPFAM" id="SSF52743">
    <property type="entry name" value="Subtilisin-like"/>
    <property type="match status" value="1"/>
</dbReference>
<keyword evidence="7" id="KW-1185">Reference proteome</keyword>
<evidence type="ECO:0000256" key="1">
    <source>
        <dbReference type="ARBA" id="ARBA00022670"/>
    </source>
</evidence>
<dbReference type="Pfam" id="PF01483">
    <property type="entry name" value="P_proprotein"/>
    <property type="match status" value="2"/>
</dbReference>
<dbReference type="PANTHER" id="PTHR42884">
    <property type="entry name" value="PROPROTEIN CONVERTASE SUBTILISIN/KEXIN-RELATED"/>
    <property type="match status" value="1"/>
</dbReference>
<dbReference type="RefSeq" id="WP_192009863.1">
    <property type="nucleotide sequence ID" value="NZ_JACYTQ010000003.1"/>
</dbReference>
<dbReference type="InterPro" id="IPR023828">
    <property type="entry name" value="Peptidase_S8_Ser-AS"/>
</dbReference>
<dbReference type="InterPro" id="IPR000209">
    <property type="entry name" value="Peptidase_S8/S53_dom"/>
</dbReference>
<gene>
    <name evidence="6" type="ORF">IFO69_09445</name>
</gene>
<comment type="similarity">
    <text evidence="4">Belongs to the peptidase S8 family.</text>
</comment>
<sequence>MAKSNQLYTYRNGKKQFLLKKDDQYVVRATPKQLSRMGLDKPLHQVSSASTKVDVDPEHLENEMSIIRKNAVAHHAYTREEDDSSFLITDRIIVTFKAPITHDQLSEFMAKYALLLKRKYSDLEYLFQLTDETGMNPIKLVVTITEKDKDLVELCEHDLNHTISKSNIAIPIDPNYISQWHLHKRLTDQEFDIRSSANCENAWKALEHFGDNNVVIGVTDDGCKLNHPDFDSTGKFASWGYMQGLNLIHRDAVSANPDNMYETGADHGTNCCGVAAAEVDAHLTVGAAPGCKLLPIKWESSGSSLYISDDKIFTVLEYIKDKVDILSNSWGSSPHGNYASFVVNKIKSLAQNGGRRGKGIVFLWAAGNENCPINFTGNQNIPYTSGYGYGPTGSVQWVGVQTSKTFSHNLGGIPGVMFVAALASNAQRSHYSNYGPDISITAPSSNIHKYYRMSVPGIGITTTSGDSSLIDNEFGGTSSATPLVAGIAGLVISANPNLSAYEVISILQSTASKDLNMSSYARTPPASYDPDTSWDISPVSPFHQGDFTDQGYADGTWSPWFGFGKVDAEAAVIATLGMLPPAPSPQEEVVNVSSSPNLNIPDRDEAGVLDEITINEAGTVGGLSVEIDISHTYIGDLKVALSSPDGTTILLHNRNGGGSNDLEVAYNEQSLPALLAFKGKEIKGKWKLQVTDHALQDIGTVNSWQLRIQKSTPQQNIEVSESPGIKIPDSDPIGISRELNIDETGLIQEIEVKLDITHTYIGDLLVTLTSPNGTKIILHNKTGGSSNNLIKNFSMTNTPILQNLKDENAKGKWKLHVADTFSKDIGKLNSWALSMTLK</sequence>
<evidence type="ECO:0000259" key="5">
    <source>
        <dbReference type="PROSITE" id="PS51829"/>
    </source>
</evidence>
<dbReference type="PRINTS" id="PR00723">
    <property type="entry name" value="SUBTILISIN"/>
</dbReference>
<dbReference type="SUPFAM" id="SSF49785">
    <property type="entry name" value="Galactose-binding domain-like"/>
    <property type="match status" value="2"/>
</dbReference>
<dbReference type="PANTHER" id="PTHR42884:SF14">
    <property type="entry name" value="NEUROENDOCRINE CONVERTASE 1"/>
    <property type="match status" value="1"/>
</dbReference>
<dbReference type="PROSITE" id="PS51892">
    <property type="entry name" value="SUBTILASE"/>
    <property type="match status" value="1"/>
</dbReference>
<dbReference type="InterPro" id="IPR036852">
    <property type="entry name" value="Peptidase_S8/S53_dom_sf"/>
</dbReference>
<keyword evidence="2 4" id="KW-0378">Hydrolase</keyword>
<evidence type="ECO:0000256" key="3">
    <source>
        <dbReference type="ARBA" id="ARBA00022825"/>
    </source>
</evidence>
<evidence type="ECO:0000313" key="6">
    <source>
        <dbReference type="EMBL" id="MBD8488967.1"/>
    </source>
</evidence>
<evidence type="ECO:0000256" key="4">
    <source>
        <dbReference type="PROSITE-ProRule" id="PRU01240"/>
    </source>
</evidence>